<accession>A0A1V0SKI9</accession>
<dbReference type="Gene3D" id="3.40.1440.10">
    <property type="entry name" value="GIY-YIG endonuclease"/>
    <property type="match status" value="1"/>
</dbReference>
<feature type="domain" description="GIY-YIG" evidence="1">
    <location>
        <begin position="1"/>
        <end position="82"/>
    </location>
</feature>
<dbReference type="InterPro" id="IPR000305">
    <property type="entry name" value="GIY-YIG_endonuc"/>
</dbReference>
<reference evidence="2" key="1">
    <citation type="journal article" date="2017" name="Science">
        <title>Giant viruses with an expanded complement of translation system components.</title>
        <authorList>
            <person name="Schulz F."/>
            <person name="Yutin N."/>
            <person name="Ivanova N.N."/>
            <person name="Ortega D.R."/>
            <person name="Lee T.K."/>
            <person name="Vierheilig J."/>
            <person name="Daims H."/>
            <person name="Horn M."/>
            <person name="Wagner M."/>
            <person name="Jensen G.J."/>
            <person name="Kyrpides N.C."/>
            <person name="Koonin E.V."/>
            <person name="Woyke T."/>
        </authorList>
    </citation>
    <scope>NUCLEOTIDE SEQUENCE</scope>
    <source>
        <strain evidence="2">KNV1</strain>
    </source>
</reference>
<gene>
    <name evidence="2" type="ORF">Klosneuvirus_4_41</name>
</gene>
<sequence length="107" mass="12816">MSYYCYFITTFPNKQMKTYIGITNDLERRILQHNRIIKGGAKCTRMYSNWKYCLVLDHFQNKSDAGSFETQWKNMNDKKSGIGFKMCNLFTLLADPRWKNIKINFDY</sequence>
<dbReference type="InterPro" id="IPR035901">
    <property type="entry name" value="GIY-YIG_endonuc_sf"/>
</dbReference>
<dbReference type="InterPro" id="IPR050381">
    <property type="entry name" value="SLX1_endonuclease"/>
</dbReference>
<organism evidence="2">
    <name type="scientific">Klosneuvirus KNV1</name>
    <dbReference type="NCBI Taxonomy" id="1977640"/>
    <lineage>
        <taxon>Viruses</taxon>
        <taxon>Varidnaviria</taxon>
        <taxon>Bamfordvirae</taxon>
        <taxon>Nucleocytoviricota</taxon>
        <taxon>Megaviricetes</taxon>
        <taxon>Imitervirales</taxon>
        <taxon>Mimiviridae</taxon>
        <taxon>Klosneuvirinae</taxon>
        <taxon>Klosneuvirus</taxon>
    </lineage>
</organism>
<dbReference type="Pfam" id="PF01541">
    <property type="entry name" value="GIY-YIG"/>
    <property type="match status" value="1"/>
</dbReference>
<protein>
    <submittedName>
        <fullName evidence="2">GIY-YIG nuclease</fullName>
    </submittedName>
</protein>
<evidence type="ECO:0000313" key="2">
    <source>
        <dbReference type="EMBL" id="ARF12226.1"/>
    </source>
</evidence>
<dbReference type="PANTHER" id="PTHR20208">
    <property type="entry name" value="STRUCTURE-SPECIFIC ENDONUCLEASE SUBUNIT SLX1"/>
    <property type="match status" value="1"/>
</dbReference>
<dbReference type="PROSITE" id="PS50164">
    <property type="entry name" value="GIY_YIG"/>
    <property type="match status" value="1"/>
</dbReference>
<dbReference type="EMBL" id="KY684111">
    <property type="protein sequence ID" value="ARF12226.1"/>
    <property type="molecule type" value="Genomic_DNA"/>
</dbReference>
<dbReference type="PANTHER" id="PTHR20208:SF13">
    <property type="entry name" value="STRUCTURE-SPECIFIC ENDONUCLEASE SUBUNIT SLX1"/>
    <property type="match status" value="1"/>
</dbReference>
<evidence type="ECO:0000259" key="1">
    <source>
        <dbReference type="PROSITE" id="PS50164"/>
    </source>
</evidence>
<name>A0A1V0SKI9_9VIRU</name>
<dbReference type="SUPFAM" id="SSF82771">
    <property type="entry name" value="GIY-YIG endonuclease"/>
    <property type="match status" value="1"/>
</dbReference>
<proteinExistence type="predicted"/>